<feature type="non-terminal residue" evidence="1">
    <location>
        <position position="1"/>
    </location>
</feature>
<proteinExistence type="predicted"/>
<dbReference type="AlphaFoldDB" id="A0A0B6Z145"/>
<evidence type="ECO:0000313" key="1">
    <source>
        <dbReference type="EMBL" id="CEK62132.1"/>
    </source>
</evidence>
<sequence length="118" mass="12854">FVSGISKLESLQTLVPVLIDRVGGTVNQSISHLNLLEKSFANLSSVYQMIPTVGRDAAETIDNFERVVNDLNITVSTLASANQIISEVKDNISGDGFSRLQQEYAAEIVTSDSLRQQL</sequence>
<feature type="non-terminal residue" evidence="1">
    <location>
        <position position="118"/>
    </location>
</feature>
<protein>
    <submittedName>
        <fullName evidence="1">Uncharacterized protein</fullName>
    </submittedName>
</protein>
<reference evidence="1" key="1">
    <citation type="submission" date="2014-12" db="EMBL/GenBank/DDBJ databases">
        <title>Insight into the proteome of Arion vulgaris.</title>
        <authorList>
            <person name="Aradska J."/>
            <person name="Bulat T."/>
            <person name="Smidak R."/>
            <person name="Sarate P."/>
            <person name="Gangsoo J."/>
            <person name="Sialana F."/>
            <person name="Bilban M."/>
            <person name="Lubec G."/>
        </authorList>
    </citation>
    <scope>NUCLEOTIDE SEQUENCE</scope>
    <source>
        <tissue evidence="1">Skin</tissue>
    </source>
</reference>
<gene>
    <name evidence="1" type="primary">ORF44308</name>
</gene>
<accession>A0A0B6Z145</accession>
<name>A0A0B6Z145_9EUPU</name>
<organism evidence="1">
    <name type="scientific">Arion vulgaris</name>
    <dbReference type="NCBI Taxonomy" id="1028688"/>
    <lineage>
        <taxon>Eukaryota</taxon>
        <taxon>Metazoa</taxon>
        <taxon>Spiralia</taxon>
        <taxon>Lophotrochozoa</taxon>
        <taxon>Mollusca</taxon>
        <taxon>Gastropoda</taxon>
        <taxon>Heterobranchia</taxon>
        <taxon>Euthyneura</taxon>
        <taxon>Panpulmonata</taxon>
        <taxon>Eupulmonata</taxon>
        <taxon>Stylommatophora</taxon>
        <taxon>Helicina</taxon>
        <taxon>Arionoidea</taxon>
        <taxon>Arionidae</taxon>
        <taxon>Arion</taxon>
    </lineage>
</organism>
<dbReference type="EMBL" id="HACG01015267">
    <property type="protein sequence ID" value="CEK62132.1"/>
    <property type="molecule type" value="Transcribed_RNA"/>
</dbReference>